<dbReference type="InterPro" id="IPR036097">
    <property type="entry name" value="HisK_dim/P_sf"/>
</dbReference>
<dbReference type="Pfam" id="PF00512">
    <property type="entry name" value="HisKA"/>
    <property type="match status" value="1"/>
</dbReference>
<dbReference type="InterPro" id="IPR029151">
    <property type="entry name" value="Sensor-like_sf"/>
</dbReference>
<dbReference type="SMART" id="SM00091">
    <property type="entry name" value="PAS"/>
    <property type="match status" value="1"/>
</dbReference>
<dbReference type="CDD" id="cd00156">
    <property type="entry name" value="REC"/>
    <property type="match status" value="2"/>
</dbReference>
<feature type="modified residue" description="4-aspartylphosphate" evidence="13">
    <location>
        <position position="893"/>
    </location>
</feature>
<dbReference type="InterPro" id="IPR003594">
    <property type="entry name" value="HATPase_dom"/>
</dbReference>
<dbReference type="InterPro" id="IPR001789">
    <property type="entry name" value="Sig_transdc_resp-reg_receiver"/>
</dbReference>
<name>A0ABU7JCK4_9GAMM</name>
<accession>A0ABU7JCK4</accession>
<keyword evidence="12" id="KW-0902">Two-component regulatory system</keyword>
<evidence type="ECO:0000256" key="5">
    <source>
        <dbReference type="ARBA" id="ARBA00022553"/>
    </source>
</evidence>
<comment type="subcellular location">
    <subcellularLocation>
        <location evidence="2">Cell membrane</location>
        <topology evidence="2">Multi-pass membrane protein</topology>
    </subcellularLocation>
</comment>
<feature type="transmembrane region" description="Helical" evidence="14">
    <location>
        <begin position="9"/>
        <end position="29"/>
    </location>
</feature>
<evidence type="ECO:0000259" key="17">
    <source>
        <dbReference type="PROSITE" id="PS50112"/>
    </source>
</evidence>
<evidence type="ECO:0000256" key="9">
    <source>
        <dbReference type="ARBA" id="ARBA00022777"/>
    </source>
</evidence>
<comment type="catalytic activity">
    <reaction evidence="1">
        <text>ATP + protein L-histidine = ADP + protein N-phospho-L-histidine.</text>
        <dbReference type="EC" id="2.7.13.3"/>
    </reaction>
</comment>
<evidence type="ECO:0000256" key="7">
    <source>
        <dbReference type="ARBA" id="ARBA00022692"/>
    </source>
</evidence>
<dbReference type="InterPro" id="IPR013767">
    <property type="entry name" value="PAS_fold"/>
</dbReference>
<keyword evidence="4" id="KW-1003">Cell membrane</keyword>
<evidence type="ECO:0000259" key="15">
    <source>
        <dbReference type="PROSITE" id="PS50109"/>
    </source>
</evidence>
<dbReference type="Gene3D" id="3.30.450.20">
    <property type="entry name" value="PAS domain"/>
    <property type="match status" value="1"/>
</dbReference>
<feature type="transmembrane region" description="Helical" evidence="14">
    <location>
        <begin position="323"/>
        <end position="341"/>
    </location>
</feature>
<dbReference type="Pfam" id="PF02518">
    <property type="entry name" value="HATPase_c"/>
    <property type="match status" value="1"/>
</dbReference>
<dbReference type="Gene3D" id="3.40.50.2300">
    <property type="match status" value="2"/>
</dbReference>
<dbReference type="PROSITE" id="PS50109">
    <property type="entry name" value="HIS_KIN"/>
    <property type="match status" value="1"/>
</dbReference>
<keyword evidence="7 14" id="KW-0812">Transmembrane</keyword>
<dbReference type="InterPro" id="IPR029150">
    <property type="entry name" value="dCache_3"/>
</dbReference>
<evidence type="ECO:0000256" key="8">
    <source>
        <dbReference type="ARBA" id="ARBA00022741"/>
    </source>
</evidence>
<dbReference type="SUPFAM" id="SSF47384">
    <property type="entry name" value="Homodimeric domain of signal transducing histidine kinase"/>
    <property type="match status" value="1"/>
</dbReference>
<dbReference type="CDD" id="cd16922">
    <property type="entry name" value="HATPase_EvgS-ArcB-TorS-like"/>
    <property type="match status" value="1"/>
</dbReference>
<dbReference type="Pfam" id="PF00989">
    <property type="entry name" value="PAS"/>
    <property type="match status" value="1"/>
</dbReference>
<evidence type="ECO:0000256" key="4">
    <source>
        <dbReference type="ARBA" id="ARBA00022475"/>
    </source>
</evidence>
<evidence type="ECO:0000256" key="6">
    <source>
        <dbReference type="ARBA" id="ARBA00022679"/>
    </source>
</evidence>
<keyword evidence="19" id="KW-1185">Reference proteome</keyword>
<evidence type="ECO:0000256" key="13">
    <source>
        <dbReference type="PROSITE-ProRule" id="PRU00169"/>
    </source>
</evidence>
<dbReference type="SMART" id="SM00388">
    <property type="entry name" value="HisKA"/>
    <property type="match status" value="1"/>
</dbReference>
<dbReference type="InterPro" id="IPR000014">
    <property type="entry name" value="PAS"/>
</dbReference>
<dbReference type="Proteomes" id="UP001339167">
    <property type="component" value="Unassembled WGS sequence"/>
</dbReference>
<dbReference type="EMBL" id="JAUGZK010000002">
    <property type="protein sequence ID" value="MEE2023419.1"/>
    <property type="molecule type" value="Genomic_DNA"/>
</dbReference>
<feature type="modified residue" description="4-aspartylphosphate" evidence="13">
    <location>
        <position position="768"/>
    </location>
</feature>
<dbReference type="RefSeq" id="WP_330086837.1">
    <property type="nucleotide sequence ID" value="NZ_JAUGZK010000002.1"/>
</dbReference>
<dbReference type="Gene3D" id="3.30.565.10">
    <property type="entry name" value="Histidine kinase-like ATPase, C-terminal domain"/>
    <property type="match status" value="1"/>
</dbReference>
<evidence type="ECO:0000256" key="1">
    <source>
        <dbReference type="ARBA" id="ARBA00000085"/>
    </source>
</evidence>
<gene>
    <name evidence="18" type="ORF">QWF21_04105</name>
</gene>
<evidence type="ECO:0000256" key="3">
    <source>
        <dbReference type="ARBA" id="ARBA00012438"/>
    </source>
</evidence>
<dbReference type="SUPFAM" id="SSF103190">
    <property type="entry name" value="Sensory domain-like"/>
    <property type="match status" value="1"/>
</dbReference>
<dbReference type="SUPFAM" id="SSF55785">
    <property type="entry name" value="PYP-like sensor domain (PAS domain)"/>
    <property type="match status" value="1"/>
</dbReference>
<evidence type="ECO:0000256" key="10">
    <source>
        <dbReference type="ARBA" id="ARBA00022840"/>
    </source>
</evidence>
<dbReference type="InterPro" id="IPR011006">
    <property type="entry name" value="CheY-like_superfamily"/>
</dbReference>
<dbReference type="InterPro" id="IPR036890">
    <property type="entry name" value="HATPase_C_sf"/>
</dbReference>
<evidence type="ECO:0000256" key="14">
    <source>
        <dbReference type="SAM" id="Phobius"/>
    </source>
</evidence>
<dbReference type="SUPFAM" id="SSF52172">
    <property type="entry name" value="CheY-like"/>
    <property type="match status" value="2"/>
</dbReference>
<protein>
    <recommendedName>
        <fullName evidence="3">histidine kinase</fullName>
        <ecNumber evidence="3">2.7.13.3</ecNumber>
    </recommendedName>
</protein>
<dbReference type="PRINTS" id="PR00344">
    <property type="entry name" value="BCTRLSENSOR"/>
</dbReference>
<sequence>MLSTRHTNFWLFSIALLLIIIMLSAAWLAQQQRDAVLMADLDRVHQLQVQSMQQLQFQLQQDALIAADLVYANSTVRTLVAEAAERYQQQQDPASFDDIRSQLMAELAPSWQALQPFAIRQLQFHLVPDVVSLLRVHQPQHHSDSLADIRPMVLEVQQQGQAMAGLEVGRFGLGVRAVLPIKSSDGSVIASMETGFALNDLIGQRQHQLGLTGGHEVGISVLVSARLGEQFVFPMFGEHSDWLIDVESGNRMSGWLQQQLFPSRVASPQSLHLMHNKHHYALSLVPWHSYGQQMEESAAVVLVSWQDISAMIAAHQAQNRQIWGLWLGAIVISVLALFFLVKRLQKATAHSLQKQQQALRWSEQRLKALFSLSPLPILLNRMADGAFIEANHAMEQLVGYNQQELAALSYWDLTPEIYANAEKKQLESLQSKGRYGPYRKQYRHKDGHLIDIELNGVRFENPAGESMIWTIVMDLTERNKLDKMKDEFIATVSHELRTPLTSIAGSLSLVLAGAAGELTEKSRKMLSIAERNSKRLTLLVNDLLDMEKLAAGKVAFFPEIIPLQTLLQDAMEQNKPYADKHQIQLLLVNATTATIHADPSRIQQVLANLISNAVKFSPAGSQVLIQAETAKDKVRIGIQDEGPGLSQEEISSLFQRFSQLNNGTTKQQGGTGLGLAICREIIHQSGGSIGVESVPGQGACFWFELPLAKIDSEHSGLEKVLVVEDDADIATMLSAMLQQEGFEADWAPDTATAWQLLAKHHYRLLTLDLRLQNEHGSDFFLRLRDNLATRDLPVLIISAYLQEGKLQLASMAQAIDWLEKPVQQEVLMVKLTQLLESTPWQQDARVLHVEDDDDITTIVQAHLETNCRYYRASSLNKARILLRQHRFDLLLLDIGLPDGLGWDLLPEVQTLQGDIPVVVFSAQDLSVHQHGKVEATFAKSKVEPAELVKRIKAILSNE</sequence>
<dbReference type="Gene3D" id="1.10.287.130">
    <property type="match status" value="1"/>
</dbReference>
<dbReference type="CDD" id="cd00082">
    <property type="entry name" value="HisKA"/>
    <property type="match status" value="1"/>
</dbReference>
<keyword evidence="9" id="KW-0418">Kinase</keyword>
<evidence type="ECO:0000256" key="2">
    <source>
        <dbReference type="ARBA" id="ARBA00004651"/>
    </source>
</evidence>
<reference evidence="18 19" key="1">
    <citation type="submission" date="2023-06" db="EMBL/GenBank/DDBJ databases">
        <title>Alkalimonas sp., MEB004 an alkaliphilic bacterium isolated from Lonar Lake, India.</title>
        <authorList>
            <person name="Joshi A."/>
            <person name="Thite S."/>
        </authorList>
    </citation>
    <scope>NUCLEOTIDE SEQUENCE [LARGE SCALE GENOMIC DNA]</scope>
    <source>
        <strain evidence="18 19">MEB004</strain>
    </source>
</reference>
<dbReference type="SMART" id="SM00387">
    <property type="entry name" value="HATPase_c"/>
    <property type="match status" value="1"/>
</dbReference>
<keyword evidence="8" id="KW-0547">Nucleotide-binding</keyword>
<evidence type="ECO:0000259" key="16">
    <source>
        <dbReference type="PROSITE" id="PS50110"/>
    </source>
</evidence>
<keyword evidence="14" id="KW-0472">Membrane</keyword>
<dbReference type="Pfam" id="PF00072">
    <property type="entry name" value="Response_reg"/>
    <property type="match status" value="2"/>
</dbReference>
<dbReference type="Pfam" id="PF14827">
    <property type="entry name" value="dCache_3"/>
    <property type="match status" value="1"/>
</dbReference>
<proteinExistence type="predicted"/>
<keyword evidence="10" id="KW-0067">ATP-binding</keyword>
<keyword evidence="5 13" id="KW-0597">Phosphoprotein</keyword>
<feature type="domain" description="Response regulatory" evidence="16">
    <location>
        <begin position="845"/>
        <end position="955"/>
    </location>
</feature>
<evidence type="ECO:0000256" key="12">
    <source>
        <dbReference type="ARBA" id="ARBA00023012"/>
    </source>
</evidence>
<dbReference type="InterPro" id="IPR004358">
    <property type="entry name" value="Sig_transdc_His_kin-like_C"/>
</dbReference>
<organism evidence="18 19">
    <name type="scientific">Alkalimonas mucilaginosa</name>
    <dbReference type="NCBI Taxonomy" id="3057676"/>
    <lineage>
        <taxon>Bacteria</taxon>
        <taxon>Pseudomonadati</taxon>
        <taxon>Pseudomonadota</taxon>
        <taxon>Gammaproteobacteria</taxon>
        <taxon>Alkalimonas</taxon>
    </lineage>
</organism>
<dbReference type="PANTHER" id="PTHR43547">
    <property type="entry name" value="TWO-COMPONENT HISTIDINE KINASE"/>
    <property type="match status" value="1"/>
</dbReference>
<comment type="caution">
    <text evidence="18">The sequence shown here is derived from an EMBL/GenBank/DDBJ whole genome shotgun (WGS) entry which is preliminary data.</text>
</comment>
<dbReference type="NCBIfam" id="TIGR00229">
    <property type="entry name" value="sensory_box"/>
    <property type="match status" value="1"/>
</dbReference>
<dbReference type="InterPro" id="IPR005467">
    <property type="entry name" value="His_kinase_dom"/>
</dbReference>
<evidence type="ECO:0000313" key="18">
    <source>
        <dbReference type="EMBL" id="MEE2023419.1"/>
    </source>
</evidence>
<dbReference type="CDD" id="cd00130">
    <property type="entry name" value="PAS"/>
    <property type="match status" value="1"/>
</dbReference>
<dbReference type="InterPro" id="IPR035965">
    <property type="entry name" value="PAS-like_dom_sf"/>
</dbReference>
<dbReference type="SMART" id="SM00448">
    <property type="entry name" value="REC"/>
    <property type="match status" value="2"/>
</dbReference>
<feature type="domain" description="Response regulatory" evidence="16">
    <location>
        <begin position="719"/>
        <end position="835"/>
    </location>
</feature>
<dbReference type="PROSITE" id="PS50110">
    <property type="entry name" value="RESPONSE_REGULATORY"/>
    <property type="match status" value="2"/>
</dbReference>
<dbReference type="SUPFAM" id="SSF55874">
    <property type="entry name" value="ATPase domain of HSP90 chaperone/DNA topoisomerase II/histidine kinase"/>
    <property type="match status" value="1"/>
</dbReference>
<feature type="domain" description="Histidine kinase" evidence="15">
    <location>
        <begin position="491"/>
        <end position="709"/>
    </location>
</feature>
<keyword evidence="11 14" id="KW-1133">Transmembrane helix</keyword>
<evidence type="ECO:0000256" key="11">
    <source>
        <dbReference type="ARBA" id="ARBA00022989"/>
    </source>
</evidence>
<dbReference type="PANTHER" id="PTHR43547:SF2">
    <property type="entry name" value="HYBRID SIGNAL TRANSDUCTION HISTIDINE KINASE C"/>
    <property type="match status" value="1"/>
</dbReference>
<dbReference type="InterPro" id="IPR003661">
    <property type="entry name" value="HisK_dim/P_dom"/>
</dbReference>
<keyword evidence="6" id="KW-0808">Transferase</keyword>
<dbReference type="EC" id="2.7.13.3" evidence="3"/>
<evidence type="ECO:0000313" key="19">
    <source>
        <dbReference type="Proteomes" id="UP001339167"/>
    </source>
</evidence>
<dbReference type="PROSITE" id="PS50112">
    <property type="entry name" value="PAS"/>
    <property type="match status" value="1"/>
</dbReference>
<feature type="domain" description="PAS" evidence="17">
    <location>
        <begin position="362"/>
        <end position="405"/>
    </location>
</feature>